<dbReference type="InterPro" id="IPR044855">
    <property type="entry name" value="CoA-Trfase_III_dom3_sf"/>
</dbReference>
<dbReference type="Gene3D" id="3.30.1540.10">
    <property type="entry name" value="formyl-coa transferase, domain 3"/>
    <property type="match status" value="1"/>
</dbReference>
<keyword evidence="1 2" id="KW-0808">Transferase</keyword>
<evidence type="ECO:0000313" key="2">
    <source>
        <dbReference type="EMBL" id="GAA3668247.1"/>
    </source>
</evidence>
<dbReference type="PANTHER" id="PTHR48207">
    <property type="entry name" value="SUCCINATE--HYDROXYMETHYLGLUTARATE COA-TRANSFERASE"/>
    <property type="match status" value="1"/>
</dbReference>
<evidence type="ECO:0000313" key="3">
    <source>
        <dbReference type="Proteomes" id="UP001410795"/>
    </source>
</evidence>
<reference evidence="3" key="1">
    <citation type="journal article" date="2019" name="Int. J. Syst. Evol. Microbiol.">
        <title>The Global Catalogue of Microorganisms (GCM) 10K type strain sequencing project: providing services to taxonomists for standard genome sequencing and annotation.</title>
        <authorList>
            <consortium name="The Broad Institute Genomics Platform"/>
            <consortium name="The Broad Institute Genome Sequencing Center for Infectious Disease"/>
            <person name="Wu L."/>
            <person name="Ma J."/>
        </authorList>
    </citation>
    <scope>NUCLEOTIDE SEQUENCE [LARGE SCALE GENOMIC DNA]</scope>
    <source>
        <strain evidence="3">JCM 16546</strain>
    </source>
</reference>
<dbReference type="Proteomes" id="UP001410795">
    <property type="component" value="Unassembled WGS sequence"/>
</dbReference>
<dbReference type="RefSeq" id="WP_308122925.1">
    <property type="nucleotide sequence ID" value="NZ_BAAAYV010000025.1"/>
</dbReference>
<sequence length="406" mass="42574">MTGAPSPGGPLAGIRVLDMTNVLAGPYAGYQLALLGAEVVKIETPGGGDLARKLGSSSELNARELGISFLAQNAQKRSVTVNLKSEEGREVFRRLVAGADVLCENFRPGVLARLGFPWEALREINPRLVYCAISGFGQTGPLRAKPAYDQIIQGSSGMMSVTGDEETAPLRAGYPIADTLGGLAAAFAISSALVGRERSGRGCEIDVSMLETAVTAMGWVVSNHLIGGREPRPLGNDNGTASPSGTFATGDGALNIAANKQEQFETLCGIVGLPELIHDPRFAEREARKTHRAELTALLERALAARGADDWAEELSEAGVPAAAVLTVPQVLESPQIRARGLVHELPFPGGGSEPLRVIGNGIRVDGEPSVPRAAPPLLGEHTDEILTEIGYADDEIAALRRNGAV</sequence>
<evidence type="ECO:0000256" key="1">
    <source>
        <dbReference type="ARBA" id="ARBA00022679"/>
    </source>
</evidence>
<dbReference type="InterPro" id="IPR023606">
    <property type="entry name" value="CoA-Trfase_III_dom_1_sf"/>
</dbReference>
<dbReference type="PANTHER" id="PTHR48207:SF3">
    <property type="entry name" value="SUCCINATE--HYDROXYMETHYLGLUTARATE COA-TRANSFERASE"/>
    <property type="match status" value="1"/>
</dbReference>
<dbReference type="InterPro" id="IPR050483">
    <property type="entry name" value="CoA-transferase_III_domain"/>
</dbReference>
<dbReference type="Gene3D" id="3.40.50.10540">
    <property type="entry name" value="Crotonobetainyl-coa:carnitine coa-transferase, domain 1"/>
    <property type="match status" value="1"/>
</dbReference>
<gene>
    <name evidence="2" type="ORF">GCM10022202_32860</name>
</gene>
<name>A0ABP7BRR4_9MICO</name>
<proteinExistence type="predicted"/>
<comment type="caution">
    <text evidence="2">The sequence shown here is derived from an EMBL/GenBank/DDBJ whole genome shotgun (WGS) entry which is preliminary data.</text>
</comment>
<protein>
    <submittedName>
        <fullName evidence="2">CoA transferase</fullName>
    </submittedName>
</protein>
<dbReference type="Pfam" id="PF02515">
    <property type="entry name" value="CoA_transf_3"/>
    <property type="match status" value="1"/>
</dbReference>
<keyword evidence="3" id="KW-1185">Reference proteome</keyword>
<dbReference type="InterPro" id="IPR003673">
    <property type="entry name" value="CoA-Trfase_fam_III"/>
</dbReference>
<dbReference type="EMBL" id="BAAAYV010000025">
    <property type="protein sequence ID" value="GAA3668247.1"/>
    <property type="molecule type" value="Genomic_DNA"/>
</dbReference>
<dbReference type="SUPFAM" id="SSF89796">
    <property type="entry name" value="CoA-transferase family III (CaiB/BaiF)"/>
    <property type="match status" value="1"/>
</dbReference>
<accession>A0ABP7BRR4</accession>
<organism evidence="2 3">
    <name type="scientific">Microbacterium marinilacus</name>
    <dbReference type="NCBI Taxonomy" id="415209"/>
    <lineage>
        <taxon>Bacteria</taxon>
        <taxon>Bacillati</taxon>
        <taxon>Actinomycetota</taxon>
        <taxon>Actinomycetes</taxon>
        <taxon>Micrococcales</taxon>
        <taxon>Microbacteriaceae</taxon>
        <taxon>Microbacterium</taxon>
    </lineage>
</organism>
<dbReference type="GO" id="GO:0016740">
    <property type="term" value="F:transferase activity"/>
    <property type="evidence" value="ECO:0007669"/>
    <property type="project" value="UniProtKB-KW"/>
</dbReference>